<dbReference type="RefSeq" id="WP_007555008.1">
    <property type="nucleotide sequence ID" value="NZ_AENT01000025.1"/>
</dbReference>
<gene>
    <name evidence="1" type="ORF">HMPREF9220_0097</name>
</gene>
<dbReference type="Pfam" id="PF01969">
    <property type="entry name" value="Ni_insertion"/>
    <property type="match status" value="1"/>
</dbReference>
<name>E4L9T9_9FIRM</name>
<evidence type="ECO:0000313" key="2">
    <source>
        <dbReference type="Proteomes" id="UP000004594"/>
    </source>
</evidence>
<reference evidence="1 2" key="1">
    <citation type="submission" date="2010-11" db="EMBL/GenBank/DDBJ databases">
        <authorList>
            <person name="Durkin A.S."/>
            <person name="Madupu R."/>
            <person name="Torralba M."/>
            <person name="Gillis M."/>
            <person name="Methe B."/>
            <person name="Sutton G."/>
            <person name="Nelson K.E."/>
        </authorList>
    </citation>
    <scope>NUCLEOTIDE SEQUENCE [LARGE SCALE GENOMIC DNA]</scope>
    <source>
        <strain evidence="1 2">UPII 345-E</strain>
    </source>
</reference>
<sequence length="253" mass="28181">MKALFIKGYYKITADMLIGAMIDMGVPSLYLKSELKDAGLSDYFIEMANPKAKIGAHYFFIPNTSGETDFTEESWTLKWAKICNKKYKERISCGINVIKTVTRAFDELNIKDKSLGMAGIDGSSHVKLYCILSALDYLGVENVFTCPFSVEDGKDEKGKITKSILKRAVTTTNLSLYAENITPFAAAILESISVDFLPMDGRFLVDNTAYGSDSVEKTDGENTLSIYLGYFHDRESSIFKSKLKVFGTKNIFS</sequence>
<organism evidence="1 2">
    <name type="scientific">Dialister micraerophilus UPII 345-E</name>
    <dbReference type="NCBI Taxonomy" id="910314"/>
    <lineage>
        <taxon>Bacteria</taxon>
        <taxon>Bacillati</taxon>
        <taxon>Bacillota</taxon>
        <taxon>Negativicutes</taxon>
        <taxon>Veillonellales</taxon>
        <taxon>Veillonellaceae</taxon>
        <taxon>Dialister</taxon>
    </lineage>
</organism>
<proteinExistence type="predicted"/>
<dbReference type="AlphaFoldDB" id="E4L9T9"/>
<accession>E4L9T9</accession>
<dbReference type="InterPro" id="IPR002822">
    <property type="entry name" value="Ni_insertion"/>
</dbReference>
<protein>
    <submittedName>
        <fullName evidence="1">Uncharacterized protein</fullName>
    </submittedName>
</protein>
<dbReference type="Proteomes" id="UP000004594">
    <property type="component" value="Unassembled WGS sequence"/>
</dbReference>
<comment type="caution">
    <text evidence="1">The sequence shown here is derived from an EMBL/GenBank/DDBJ whole genome shotgun (WGS) entry which is preliminary data.</text>
</comment>
<dbReference type="OrthoDB" id="9765625at2"/>
<evidence type="ECO:0000313" key="1">
    <source>
        <dbReference type="EMBL" id="EFR42430.1"/>
    </source>
</evidence>
<dbReference type="EMBL" id="AENT01000025">
    <property type="protein sequence ID" value="EFR42430.1"/>
    <property type="molecule type" value="Genomic_DNA"/>
</dbReference>